<dbReference type="PANTHER" id="PTHR13452:SF10">
    <property type="entry name" value="THUMP DOMAIN-CONTAINING PROTEIN 1"/>
    <property type="match status" value="1"/>
</dbReference>
<dbReference type="SMART" id="SM00981">
    <property type="entry name" value="THUMP"/>
    <property type="match status" value="1"/>
</dbReference>
<keyword evidence="1" id="KW-0694">RNA-binding</keyword>
<evidence type="ECO:0000313" key="5">
    <source>
        <dbReference type="Proteomes" id="UP000825729"/>
    </source>
</evidence>
<feature type="compositionally biased region" description="Basic and acidic residues" evidence="2">
    <location>
        <begin position="111"/>
        <end position="157"/>
    </location>
</feature>
<dbReference type="Proteomes" id="UP000825729">
    <property type="component" value="Unassembled WGS sequence"/>
</dbReference>
<feature type="compositionally biased region" description="Basic residues" evidence="2">
    <location>
        <begin position="14"/>
        <end position="30"/>
    </location>
</feature>
<dbReference type="EMBL" id="JAINDJ010000002">
    <property type="protein sequence ID" value="KAG9459185.1"/>
    <property type="molecule type" value="Genomic_DNA"/>
</dbReference>
<evidence type="ECO:0000313" key="4">
    <source>
        <dbReference type="EMBL" id="KAG9459185.1"/>
    </source>
</evidence>
<keyword evidence="5" id="KW-1185">Reference proteome</keyword>
<dbReference type="AlphaFoldDB" id="A0AAV7FDC0"/>
<feature type="compositionally biased region" description="Polar residues" evidence="2">
    <location>
        <begin position="1"/>
        <end position="12"/>
    </location>
</feature>
<evidence type="ECO:0000256" key="1">
    <source>
        <dbReference type="PROSITE-ProRule" id="PRU00529"/>
    </source>
</evidence>
<protein>
    <recommendedName>
        <fullName evidence="3">THUMP domain-containing protein</fullName>
    </recommendedName>
</protein>
<proteinExistence type="predicted"/>
<reference evidence="4 5" key="1">
    <citation type="submission" date="2021-07" db="EMBL/GenBank/DDBJ databases">
        <title>The Aristolochia fimbriata genome: insights into angiosperm evolution, floral development and chemical biosynthesis.</title>
        <authorList>
            <person name="Jiao Y."/>
        </authorList>
    </citation>
    <scope>NUCLEOTIDE SEQUENCE [LARGE SCALE GENOMIC DNA]</scope>
    <source>
        <strain evidence="4">IBCAS-2021</strain>
        <tissue evidence="4">Leaf</tissue>
    </source>
</reference>
<accession>A0AAV7FDC0</accession>
<evidence type="ECO:0000259" key="3">
    <source>
        <dbReference type="PROSITE" id="PS51165"/>
    </source>
</evidence>
<dbReference type="Gene3D" id="3.30.2300.10">
    <property type="entry name" value="THUMP superfamily"/>
    <property type="match status" value="1"/>
</dbReference>
<dbReference type="PANTHER" id="PTHR13452">
    <property type="entry name" value="THUMP DOMAIN CONTAINING PROTEIN 1-RELATED"/>
    <property type="match status" value="1"/>
</dbReference>
<feature type="compositionally biased region" description="Polar residues" evidence="2">
    <location>
        <begin position="83"/>
        <end position="93"/>
    </location>
</feature>
<sequence length="350" mass="38837">MAAEHQSNSNNPGKGKKRKQRYLPHNKPVKKGSYPLRPGVEGFFITCDGGRESQASHEAINLLDSFLEELVEGECSAAKKTAPSKQLNKITKFTDSDSSSSDDESTQLEKQQSDHENLADDTKGSKGKLEAEDAQEKDQAHETEDLPLKRQRVETDKQNSGNKVPIVAEEKSIDKLIEAEIEELGDRNKRHFVNLDTGCNGCIFIQIHKRAGEPGPAEIAQYVMKSAAASRKHMSRFLLRVLPVEVACYASEEEITQAIVPLIAQHFPTEAQTPYKFAVLFEARANTGIDRMKIINAVAKSVPAPHKVNLSSPDKTIIVQIAKTICMVGIIEKYKELAKFNLRQLTSSKE</sequence>
<dbReference type="InterPro" id="IPR040183">
    <property type="entry name" value="THUMPD1-like"/>
</dbReference>
<dbReference type="Pfam" id="PF02926">
    <property type="entry name" value="THUMP"/>
    <property type="match status" value="1"/>
</dbReference>
<dbReference type="PROSITE" id="PS51165">
    <property type="entry name" value="THUMP"/>
    <property type="match status" value="1"/>
</dbReference>
<organism evidence="4 5">
    <name type="scientific">Aristolochia fimbriata</name>
    <name type="common">White veined hardy Dutchman's pipe vine</name>
    <dbReference type="NCBI Taxonomy" id="158543"/>
    <lineage>
        <taxon>Eukaryota</taxon>
        <taxon>Viridiplantae</taxon>
        <taxon>Streptophyta</taxon>
        <taxon>Embryophyta</taxon>
        <taxon>Tracheophyta</taxon>
        <taxon>Spermatophyta</taxon>
        <taxon>Magnoliopsida</taxon>
        <taxon>Magnoliidae</taxon>
        <taxon>Piperales</taxon>
        <taxon>Aristolochiaceae</taxon>
        <taxon>Aristolochia</taxon>
    </lineage>
</organism>
<dbReference type="InterPro" id="IPR004114">
    <property type="entry name" value="THUMP_dom"/>
</dbReference>
<gene>
    <name evidence="4" type="ORF">H6P81_003693</name>
</gene>
<comment type="caution">
    <text evidence="4">The sequence shown here is derived from an EMBL/GenBank/DDBJ whole genome shotgun (WGS) entry which is preliminary data.</text>
</comment>
<dbReference type="CDD" id="cd11717">
    <property type="entry name" value="THUMP_THUMPD1_like"/>
    <property type="match status" value="1"/>
</dbReference>
<name>A0AAV7FDC0_ARIFI</name>
<dbReference type="FunFam" id="3.30.2300.10:FF:000001">
    <property type="entry name" value="THUMP domain-containing protein 1"/>
    <property type="match status" value="1"/>
</dbReference>
<feature type="region of interest" description="Disordered" evidence="2">
    <location>
        <begin position="76"/>
        <end position="161"/>
    </location>
</feature>
<feature type="region of interest" description="Disordered" evidence="2">
    <location>
        <begin position="1"/>
        <end position="35"/>
    </location>
</feature>
<dbReference type="SUPFAM" id="SSF143437">
    <property type="entry name" value="THUMP domain-like"/>
    <property type="match status" value="1"/>
</dbReference>
<dbReference type="GO" id="GO:0003723">
    <property type="term" value="F:RNA binding"/>
    <property type="evidence" value="ECO:0007669"/>
    <property type="project" value="UniProtKB-UniRule"/>
</dbReference>
<feature type="domain" description="THUMP" evidence="3">
    <location>
        <begin position="226"/>
        <end position="332"/>
    </location>
</feature>
<dbReference type="GO" id="GO:0006400">
    <property type="term" value="P:tRNA modification"/>
    <property type="evidence" value="ECO:0007669"/>
    <property type="project" value="InterPro"/>
</dbReference>
<evidence type="ECO:0000256" key="2">
    <source>
        <dbReference type="SAM" id="MobiDB-lite"/>
    </source>
</evidence>